<dbReference type="GO" id="GO:0005978">
    <property type="term" value="P:glycogen biosynthetic process"/>
    <property type="evidence" value="ECO:0007669"/>
    <property type="project" value="UniProtKB-UniRule"/>
</dbReference>
<comment type="catalytic activity">
    <reaction evidence="1 7">
        <text>[(1-&gt;4)-alpha-D-glucosyl](n) + ADP-alpha-D-glucose = [(1-&gt;4)-alpha-D-glucosyl](n+1) + ADP + H(+)</text>
        <dbReference type="Rhea" id="RHEA:18189"/>
        <dbReference type="Rhea" id="RHEA-COMP:9584"/>
        <dbReference type="Rhea" id="RHEA-COMP:9587"/>
        <dbReference type="ChEBI" id="CHEBI:15378"/>
        <dbReference type="ChEBI" id="CHEBI:15444"/>
        <dbReference type="ChEBI" id="CHEBI:57498"/>
        <dbReference type="ChEBI" id="CHEBI:456216"/>
        <dbReference type="EC" id="2.4.1.21"/>
    </reaction>
</comment>
<dbReference type="InterPro" id="IPR013534">
    <property type="entry name" value="Starch_synth_cat_dom"/>
</dbReference>
<evidence type="ECO:0000313" key="10">
    <source>
        <dbReference type="EMBL" id="PIZ98509.1"/>
    </source>
</evidence>
<evidence type="ECO:0000256" key="2">
    <source>
        <dbReference type="ARBA" id="ARBA00002764"/>
    </source>
</evidence>
<dbReference type="InterPro" id="IPR001296">
    <property type="entry name" value="Glyco_trans_1"/>
</dbReference>
<accession>A0A2M7VDI3</accession>
<dbReference type="EMBL" id="PFPO01000084">
    <property type="protein sequence ID" value="PIZ98509.1"/>
    <property type="molecule type" value="Genomic_DNA"/>
</dbReference>
<dbReference type="Gene3D" id="3.40.50.2000">
    <property type="entry name" value="Glycogen Phosphorylase B"/>
    <property type="match status" value="2"/>
</dbReference>
<dbReference type="Proteomes" id="UP000230405">
    <property type="component" value="Unassembled WGS sequence"/>
</dbReference>
<comment type="similarity">
    <text evidence="3 7">Belongs to the glycosyltransferase 1 family. Bacterial/plant glycogen synthase subfamily.</text>
</comment>
<dbReference type="GO" id="GO:0004373">
    <property type="term" value="F:alpha-1,4-glucan glucosyltransferase (UDP-glucose donor) activity"/>
    <property type="evidence" value="ECO:0007669"/>
    <property type="project" value="InterPro"/>
</dbReference>
<keyword evidence="4 7" id="KW-0328">Glycosyltransferase</keyword>
<reference evidence="11" key="1">
    <citation type="submission" date="2017-09" db="EMBL/GenBank/DDBJ databases">
        <title>Depth-based differentiation of microbial function through sediment-hosted aquifers and enrichment of novel symbionts in the deep terrestrial subsurface.</title>
        <authorList>
            <person name="Probst A.J."/>
            <person name="Ladd B."/>
            <person name="Jarett J.K."/>
            <person name="Geller-Mcgrath D.E."/>
            <person name="Sieber C.M.K."/>
            <person name="Emerson J.B."/>
            <person name="Anantharaman K."/>
            <person name="Thomas B.C."/>
            <person name="Malmstrom R."/>
            <person name="Stieglmeier M."/>
            <person name="Klingl A."/>
            <person name="Woyke T."/>
            <person name="Ryan C.M."/>
            <person name="Banfield J.F."/>
        </authorList>
    </citation>
    <scope>NUCLEOTIDE SEQUENCE [LARGE SCALE GENOMIC DNA]</scope>
</reference>
<dbReference type="AlphaFoldDB" id="A0A2M7VDI3"/>
<sequence length="490" mass="56673">MKKINVVHIAAEVAPYSQTGGLGVVTRSLSKAIHRLKQHVTVITPLYEKIIDRKKYKIKIFQRNVAVKTGENKEVLVDFYRGYLREGLPIYFIGQAKYFGRWPKIYGTSNDNARYYLFSLAAIELLKILNQHFDVIHCHDWHTGLIPELIKKRNKDKTLNKAATLYTIHNLMYQMNGAWWNVPKEKRDSGTTTLPDLDSEEVQYLNFAKRAIINADLINAVSENYAQEIMTKQYGEDLHLLLKNRQDRLFGVINGIDYDDYNPAKDKNIKQKYNVLTIEQKRKNKDWLQKHCGFTNDPRQPLIAMVARIVEQKGFDLVQKSIDAILAQGVQMALLGDGEKNLITEFKKIEKRNPKQFSVKSYNAHKKHETRYYAGADMILLPSRLEPCGINQLISLRYGCVPIVRKIGGLAETVDNYDPEKKTGNGFVFDHYHSPDMLVAITRAVENFRYPKSWRRLMISGMKISNSWKIPASKYILLYQKAIKEKNEKI</sequence>
<dbReference type="Pfam" id="PF08323">
    <property type="entry name" value="Glyco_transf_5"/>
    <property type="match status" value="1"/>
</dbReference>
<dbReference type="HAMAP" id="MF_00484">
    <property type="entry name" value="Glycogen_synth"/>
    <property type="match status" value="1"/>
</dbReference>
<evidence type="ECO:0000256" key="3">
    <source>
        <dbReference type="ARBA" id="ARBA00010281"/>
    </source>
</evidence>
<evidence type="ECO:0000313" key="11">
    <source>
        <dbReference type="Proteomes" id="UP000230405"/>
    </source>
</evidence>
<evidence type="ECO:0000256" key="7">
    <source>
        <dbReference type="HAMAP-Rule" id="MF_00484"/>
    </source>
</evidence>
<evidence type="ECO:0000259" key="8">
    <source>
        <dbReference type="Pfam" id="PF00534"/>
    </source>
</evidence>
<dbReference type="SUPFAM" id="SSF53756">
    <property type="entry name" value="UDP-Glycosyltransferase/glycogen phosphorylase"/>
    <property type="match status" value="1"/>
</dbReference>
<dbReference type="CDD" id="cd03791">
    <property type="entry name" value="GT5_Glycogen_synthase_DULL1-like"/>
    <property type="match status" value="1"/>
</dbReference>
<evidence type="ECO:0000256" key="4">
    <source>
        <dbReference type="ARBA" id="ARBA00022676"/>
    </source>
</evidence>
<gene>
    <name evidence="7" type="primary">glgA</name>
    <name evidence="10" type="ORF">COX77_04280</name>
</gene>
<evidence type="ECO:0000256" key="6">
    <source>
        <dbReference type="ARBA" id="ARBA00023056"/>
    </source>
</evidence>
<protein>
    <recommendedName>
        <fullName evidence="7">Glycogen synthase</fullName>
        <ecNumber evidence="7">2.4.1.21</ecNumber>
    </recommendedName>
    <alternativeName>
        <fullName evidence="7">Starch [bacterial glycogen] synthase</fullName>
    </alternativeName>
</protein>
<dbReference type="GO" id="GO:0009011">
    <property type="term" value="F:alpha-1,4-glucan glucosyltransferase (ADP-glucose donor) activity"/>
    <property type="evidence" value="ECO:0007669"/>
    <property type="project" value="UniProtKB-UniRule"/>
</dbReference>
<dbReference type="NCBIfam" id="TIGR02095">
    <property type="entry name" value="glgA"/>
    <property type="match status" value="1"/>
</dbReference>
<feature type="domain" description="Starch synthase catalytic" evidence="9">
    <location>
        <begin position="5"/>
        <end position="243"/>
    </location>
</feature>
<dbReference type="InterPro" id="IPR011835">
    <property type="entry name" value="GS/SS"/>
</dbReference>
<comment type="caution">
    <text evidence="7">Lacks conserved residue(s) required for the propagation of feature annotation.</text>
</comment>
<proteinExistence type="inferred from homology"/>
<comment type="function">
    <text evidence="2 7">Synthesizes alpha-1,4-glucan chains using ADP-glucose.</text>
</comment>
<dbReference type="Pfam" id="PF00534">
    <property type="entry name" value="Glycos_transf_1"/>
    <property type="match status" value="1"/>
</dbReference>
<dbReference type="PANTHER" id="PTHR45825:SF11">
    <property type="entry name" value="ALPHA AMYLASE DOMAIN-CONTAINING PROTEIN"/>
    <property type="match status" value="1"/>
</dbReference>
<feature type="domain" description="Glycosyl transferase family 1" evidence="8">
    <location>
        <begin position="297"/>
        <end position="447"/>
    </location>
</feature>
<dbReference type="UniPathway" id="UPA00164"/>
<comment type="pathway">
    <text evidence="7">Glycan biosynthesis; glycogen biosynthesis.</text>
</comment>
<evidence type="ECO:0000256" key="1">
    <source>
        <dbReference type="ARBA" id="ARBA00001478"/>
    </source>
</evidence>
<evidence type="ECO:0000259" key="9">
    <source>
        <dbReference type="Pfam" id="PF08323"/>
    </source>
</evidence>
<dbReference type="EC" id="2.4.1.21" evidence="7"/>
<comment type="caution">
    <text evidence="10">The sequence shown here is derived from an EMBL/GenBank/DDBJ whole genome shotgun (WGS) entry which is preliminary data.</text>
</comment>
<dbReference type="PANTHER" id="PTHR45825">
    <property type="entry name" value="GRANULE-BOUND STARCH SYNTHASE 1, CHLOROPLASTIC/AMYLOPLASTIC"/>
    <property type="match status" value="1"/>
</dbReference>
<keyword evidence="5 7" id="KW-0808">Transferase</keyword>
<evidence type="ECO:0000256" key="5">
    <source>
        <dbReference type="ARBA" id="ARBA00022679"/>
    </source>
</evidence>
<keyword evidence="6 7" id="KW-0320">Glycogen biosynthesis</keyword>
<organism evidence="10 11">
    <name type="scientific">Candidatus Komeilibacteria bacterium CG_4_10_14_0_2_um_filter_37_10</name>
    <dbReference type="NCBI Taxonomy" id="1974470"/>
    <lineage>
        <taxon>Bacteria</taxon>
        <taxon>Candidatus Komeiliibacteriota</taxon>
    </lineage>
</organism>
<name>A0A2M7VDI3_9BACT</name>